<proteinExistence type="predicted"/>
<dbReference type="GeneID" id="29985105"/>
<evidence type="ECO:0000313" key="4">
    <source>
        <dbReference type="EMBL" id="PON28731.1"/>
    </source>
</evidence>
<feature type="domain" description="AB hydrolase-1" evidence="3">
    <location>
        <begin position="49"/>
        <end position="144"/>
    </location>
</feature>
<dbReference type="SUPFAM" id="SSF53474">
    <property type="entry name" value="alpha/beta-Hydrolases"/>
    <property type="match status" value="1"/>
</dbReference>
<sequence>MIQITLLAIGSTLIADIASALQYVKILGADMAYLDTDDPSDKASGLTAVFIHGNPTSSYLWRNIIPHVSDQVRCVAPDLIGMGASSKPDIKYKFVEHANYLDNFLDVIVPSGKIVLLIQDWGSALGFDWAFRHQNRVAGLAFMEFILGSRF</sequence>
<dbReference type="AlphaFoldDB" id="A0A2P4ZWT2"/>
<dbReference type="RefSeq" id="XP_018661746.1">
    <property type="nucleotide sequence ID" value="XM_018805022.1"/>
</dbReference>
<evidence type="ECO:0000256" key="2">
    <source>
        <dbReference type="SAM" id="SignalP"/>
    </source>
</evidence>
<dbReference type="EMBL" id="JPDN02000006">
    <property type="protein sequence ID" value="PON28731.1"/>
    <property type="molecule type" value="Genomic_DNA"/>
</dbReference>
<organism evidence="4 5">
    <name type="scientific">Trichoderma gamsii</name>
    <dbReference type="NCBI Taxonomy" id="398673"/>
    <lineage>
        <taxon>Eukaryota</taxon>
        <taxon>Fungi</taxon>
        <taxon>Dikarya</taxon>
        <taxon>Ascomycota</taxon>
        <taxon>Pezizomycotina</taxon>
        <taxon>Sordariomycetes</taxon>
        <taxon>Hypocreomycetidae</taxon>
        <taxon>Hypocreales</taxon>
        <taxon>Hypocreaceae</taxon>
        <taxon>Trichoderma</taxon>
    </lineage>
</organism>
<accession>A0A2P4ZWT2</accession>
<keyword evidence="1" id="KW-0378">Hydrolase</keyword>
<dbReference type="Gene3D" id="3.40.50.1820">
    <property type="entry name" value="alpha/beta hydrolase"/>
    <property type="match status" value="1"/>
</dbReference>
<reference evidence="4 5" key="1">
    <citation type="journal article" date="2016" name="Genome Announc.">
        <title>Draft Whole-Genome Sequence of Trichoderma gamsii T6085, a Promising Biocontrol Agent of Fusarium Head Blight on Wheat.</title>
        <authorList>
            <person name="Baroncelli R."/>
            <person name="Zapparata A."/>
            <person name="Piaggeschi G."/>
            <person name="Sarrocco S."/>
            <person name="Vannacci G."/>
        </authorList>
    </citation>
    <scope>NUCLEOTIDE SEQUENCE [LARGE SCALE GENOMIC DNA]</scope>
    <source>
        <strain evidence="4 5">T6085</strain>
    </source>
</reference>
<dbReference type="Proteomes" id="UP000054821">
    <property type="component" value="Unassembled WGS sequence"/>
</dbReference>
<gene>
    <name evidence="4" type="ORF">TGAM01_v202578</name>
</gene>
<comment type="caution">
    <text evidence="4">The sequence shown here is derived from an EMBL/GenBank/DDBJ whole genome shotgun (WGS) entry which is preliminary data.</text>
</comment>
<keyword evidence="2" id="KW-0732">Signal</keyword>
<dbReference type="InterPro" id="IPR029058">
    <property type="entry name" value="AB_hydrolase_fold"/>
</dbReference>
<evidence type="ECO:0000313" key="5">
    <source>
        <dbReference type="Proteomes" id="UP000054821"/>
    </source>
</evidence>
<evidence type="ECO:0000256" key="1">
    <source>
        <dbReference type="ARBA" id="ARBA00022801"/>
    </source>
</evidence>
<dbReference type="STRING" id="398673.A0A2P4ZWT2"/>
<name>A0A2P4ZWT2_9HYPO</name>
<evidence type="ECO:0000259" key="3">
    <source>
        <dbReference type="Pfam" id="PF00561"/>
    </source>
</evidence>
<dbReference type="PANTHER" id="PTHR42977">
    <property type="entry name" value="HYDROLASE-RELATED"/>
    <property type="match status" value="1"/>
</dbReference>
<dbReference type="InterPro" id="IPR000073">
    <property type="entry name" value="AB_hydrolase_1"/>
</dbReference>
<dbReference type="InterPro" id="IPR051340">
    <property type="entry name" value="Haloalkane_dehalogenase"/>
</dbReference>
<dbReference type="GO" id="GO:0004301">
    <property type="term" value="F:epoxide hydrolase activity"/>
    <property type="evidence" value="ECO:0007669"/>
    <property type="project" value="TreeGrafter"/>
</dbReference>
<dbReference type="PANTHER" id="PTHR42977:SF3">
    <property type="entry name" value="AB HYDROLASE-1 DOMAIN-CONTAINING PROTEIN"/>
    <property type="match status" value="1"/>
</dbReference>
<dbReference type="Pfam" id="PF00561">
    <property type="entry name" value="Abhydrolase_1"/>
    <property type="match status" value="1"/>
</dbReference>
<keyword evidence="5" id="KW-1185">Reference proteome</keyword>
<feature type="signal peptide" evidence="2">
    <location>
        <begin position="1"/>
        <end position="20"/>
    </location>
</feature>
<feature type="chain" id="PRO_5015155751" description="AB hydrolase-1 domain-containing protein" evidence="2">
    <location>
        <begin position="21"/>
        <end position="151"/>
    </location>
</feature>
<protein>
    <recommendedName>
        <fullName evidence="3">AB hydrolase-1 domain-containing protein</fullName>
    </recommendedName>
</protein>